<dbReference type="Proteomes" id="UP000235828">
    <property type="component" value="Chromosome B"/>
</dbReference>
<dbReference type="GO" id="GO:0003700">
    <property type="term" value="F:DNA-binding transcription factor activity"/>
    <property type="evidence" value="ECO:0007669"/>
    <property type="project" value="InterPro"/>
</dbReference>
<dbReference type="GO" id="GO:0000976">
    <property type="term" value="F:transcription cis-regulatory region binding"/>
    <property type="evidence" value="ECO:0007669"/>
    <property type="project" value="TreeGrafter"/>
</dbReference>
<name>A0A2N8ZMK2_9VIBR</name>
<keyword evidence="7" id="KW-1185">Reference proteome</keyword>
<dbReference type="Gene3D" id="1.10.10.10">
    <property type="entry name" value="Winged helix-like DNA-binding domain superfamily/Winged helix DNA-binding domain"/>
    <property type="match status" value="1"/>
</dbReference>
<dbReference type="Pfam" id="PF00126">
    <property type="entry name" value="HTH_1"/>
    <property type="match status" value="1"/>
</dbReference>
<comment type="similarity">
    <text evidence="1">Belongs to the LysR transcriptional regulatory family.</text>
</comment>
<evidence type="ECO:0000313" key="7">
    <source>
        <dbReference type="Proteomes" id="UP000235828"/>
    </source>
</evidence>
<keyword evidence="3" id="KW-0238">DNA-binding</keyword>
<protein>
    <recommendedName>
        <fullName evidence="5">HTH lysR-type domain-containing protein</fullName>
    </recommendedName>
</protein>
<dbReference type="InterPro" id="IPR005119">
    <property type="entry name" value="LysR_subst-bd"/>
</dbReference>
<dbReference type="Gene3D" id="3.40.190.290">
    <property type="match status" value="1"/>
</dbReference>
<evidence type="ECO:0000259" key="5">
    <source>
        <dbReference type="PROSITE" id="PS50931"/>
    </source>
</evidence>
<dbReference type="FunFam" id="1.10.10.10:FF:000001">
    <property type="entry name" value="LysR family transcriptional regulator"/>
    <property type="match status" value="1"/>
</dbReference>
<proteinExistence type="inferred from homology"/>
<dbReference type="SUPFAM" id="SSF53850">
    <property type="entry name" value="Periplasmic binding protein-like II"/>
    <property type="match status" value="1"/>
</dbReference>
<dbReference type="PANTHER" id="PTHR30126:SF91">
    <property type="entry name" value="LYSR FAMILY TRANSCRIPTIONAL REGULATOR"/>
    <property type="match status" value="1"/>
</dbReference>
<evidence type="ECO:0000256" key="2">
    <source>
        <dbReference type="ARBA" id="ARBA00023015"/>
    </source>
</evidence>
<evidence type="ECO:0000313" key="6">
    <source>
        <dbReference type="EMBL" id="SON53102.1"/>
    </source>
</evidence>
<dbReference type="Pfam" id="PF03466">
    <property type="entry name" value="LysR_substrate"/>
    <property type="match status" value="1"/>
</dbReference>
<evidence type="ECO:0000256" key="4">
    <source>
        <dbReference type="ARBA" id="ARBA00023163"/>
    </source>
</evidence>
<evidence type="ECO:0000256" key="1">
    <source>
        <dbReference type="ARBA" id="ARBA00009437"/>
    </source>
</evidence>
<reference evidence="6 7" key="1">
    <citation type="submission" date="2017-10" db="EMBL/GenBank/DDBJ databases">
        <authorList>
            <person name="Banno H."/>
            <person name="Chua N.-H."/>
        </authorList>
    </citation>
    <scope>NUCLEOTIDE SEQUENCE [LARGE SCALE GENOMIC DNA]</scope>
    <source>
        <strain evidence="6">Vibrio tapetis CECT4600</strain>
    </source>
</reference>
<dbReference type="PANTHER" id="PTHR30126">
    <property type="entry name" value="HTH-TYPE TRANSCRIPTIONAL REGULATOR"/>
    <property type="match status" value="1"/>
</dbReference>
<keyword evidence="4" id="KW-0804">Transcription</keyword>
<dbReference type="EMBL" id="LT960612">
    <property type="protein sequence ID" value="SON53102.1"/>
    <property type="molecule type" value="Genomic_DNA"/>
</dbReference>
<dbReference type="OrthoDB" id="196624at2"/>
<keyword evidence="2" id="KW-0805">Transcription regulation</keyword>
<dbReference type="CDD" id="cd05466">
    <property type="entry name" value="PBP2_LTTR_substrate"/>
    <property type="match status" value="1"/>
</dbReference>
<dbReference type="InterPro" id="IPR000847">
    <property type="entry name" value="LysR_HTH_N"/>
</dbReference>
<feature type="domain" description="HTH lysR-type" evidence="5">
    <location>
        <begin position="2"/>
        <end position="59"/>
    </location>
</feature>
<evidence type="ECO:0000256" key="3">
    <source>
        <dbReference type="ARBA" id="ARBA00023125"/>
    </source>
</evidence>
<dbReference type="RefSeq" id="WP_102525179.1">
    <property type="nucleotide sequence ID" value="NZ_LT960612.1"/>
</dbReference>
<dbReference type="InterPro" id="IPR036388">
    <property type="entry name" value="WH-like_DNA-bd_sf"/>
</dbReference>
<dbReference type="InterPro" id="IPR036390">
    <property type="entry name" value="WH_DNA-bd_sf"/>
</dbReference>
<dbReference type="KEGG" id="vta:B1491"/>
<accession>A0A2N8ZMK2</accession>
<dbReference type="PROSITE" id="PS50931">
    <property type="entry name" value="HTH_LYSR"/>
    <property type="match status" value="1"/>
</dbReference>
<dbReference type="SUPFAM" id="SSF46785">
    <property type="entry name" value="Winged helix' DNA-binding domain"/>
    <property type="match status" value="1"/>
</dbReference>
<sequence>MLNLAQLQTFVVCAEQGSFSAAGRKLGKAQSVVSQSIANLEIDLNQTLFDRRSRSPVLTESGQKLLEYAKCVLTQAQEMEQAASNMAVGNETQLVLCADPALLVPKLFDVLKSFNQRYPTTKLILNTVNSARVPAEITNNKADIGLMLISNNMHVGTEQGFIGQVAFFTVAHKTHPLSQLKEVTRTELTKYPQIINREETHYVPDYVPLLSPIIFESNDFVAMRKMAEAKIGWSYLPAHIAQIGIDLGQLTRLPVQFDIKTWQVPVDRITQLDSSKGPACTWLCHALESVF</sequence>
<dbReference type="AlphaFoldDB" id="A0A2N8ZMK2"/>
<organism evidence="6 7">
    <name type="scientific">Vibrio tapetis subsp. tapetis</name>
    <dbReference type="NCBI Taxonomy" id="1671868"/>
    <lineage>
        <taxon>Bacteria</taxon>
        <taxon>Pseudomonadati</taxon>
        <taxon>Pseudomonadota</taxon>
        <taxon>Gammaproteobacteria</taxon>
        <taxon>Vibrionales</taxon>
        <taxon>Vibrionaceae</taxon>
        <taxon>Vibrio</taxon>
    </lineage>
</organism>
<gene>
    <name evidence="6" type="ORF">VTAP4600_B1491</name>
</gene>